<evidence type="ECO:0000259" key="4">
    <source>
        <dbReference type="PROSITE" id="PS50126"/>
    </source>
</evidence>
<name>C0EHL6_9FIRM</name>
<dbReference type="GO" id="GO:0003735">
    <property type="term" value="F:structural constituent of ribosome"/>
    <property type="evidence" value="ECO:0007669"/>
    <property type="project" value="TreeGrafter"/>
</dbReference>
<proteinExistence type="inferred from homology"/>
<keyword evidence="3" id="KW-0687">Ribonucleoprotein</keyword>
<dbReference type="Pfam" id="PF00575">
    <property type="entry name" value="S1"/>
    <property type="match status" value="1"/>
</dbReference>
<comment type="similarity">
    <text evidence="1">Belongs to the bacterial ribosomal protein bS1 family.</text>
</comment>
<dbReference type="GO" id="GO:0006412">
    <property type="term" value="P:translation"/>
    <property type="evidence" value="ECO:0007669"/>
    <property type="project" value="TreeGrafter"/>
</dbReference>
<dbReference type="GO" id="GO:1990904">
    <property type="term" value="C:ribonucleoprotein complex"/>
    <property type="evidence" value="ECO:0007669"/>
    <property type="project" value="UniProtKB-KW"/>
</dbReference>
<dbReference type="GO" id="GO:0003729">
    <property type="term" value="F:mRNA binding"/>
    <property type="evidence" value="ECO:0007669"/>
    <property type="project" value="TreeGrafter"/>
</dbReference>
<reference evidence="5 6" key="2">
    <citation type="submission" date="2009-02" db="EMBL/GenBank/DDBJ databases">
        <title>Draft genome sequence of Clostridium methylpentosum (DSM 5476).</title>
        <authorList>
            <person name="Sudarsanam P."/>
            <person name="Ley R."/>
            <person name="Guruge J."/>
            <person name="Turnbaugh P.J."/>
            <person name="Mahowald M."/>
            <person name="Liep D."/>
            <person name="Gordon J."/>
        </authorList>
    </citation>
    <scope>NUCLEOTIDE SEQUENCE [LARGE SCALE GENOMIC DNA]</scope>
    <source>
        <strain evidence="5 6">DSM 5476</strain>
    </source>
</reference>
<feature type="domain" description="S1 motif" evidence="4">
    <location>
        <begin position="208"/>
        <end position="239"/>
    </location>
</feature>
<dbReference type="InterPro" id="IPR012340">
    <property type="entry name" value="NA-bd_OB-fold"/>
</dbReference>
<dbReference type="PROSITE" id="PS50126">
    <property type="entry name" value="S1"/>
    <property type="match status" value="2"/>
</dbReference>
<reference evidence="5 6" key="1">
    <citation type="submission" date="2009-01" db="EMBL/GenBank/DDBJ databases">
        <authorList>
            <person name="Fulton L."/>
            <person name="Clifton S."/>
            <person name="Fulton B."/>
            <person name="Xu J."/>
            <person name="Minx P."/>
            <person name="Pepin K.H."/>
            <person name="Johnson M."/>
            <person name="Bhonagiri V."/>
            <person name="Nash W.E."/>
            <person name="Mardis E.R."/>
            <person name="Wilson R.K."/>
        </authorList>
    </citation>
    <scope>NUCLEOTIDE SEQUENCE [LARGE SCALE GENOMIC DNA]</scope>
    <source>
        <strain evidence="5 6">DSM 5476</strain>
    </source>
</reference>
<dbReference type="HOGENOM" id="CLU_077628_0_0_9"/>
<comment type="caution">
    <text evidence="5">The sequence shown here is derived from an EMBL/GenBank/DDBJ whole genome shotgun (WGS) entry which is preliminary data.</text>
</comment>
<dbReference type="SUPFAM" id="SSF50249">
    <property type="entry name" value="Nucleic acid-binding proteins"/>
    <property type="match status" value="2"/>
</dbReference>
<dbReference type="AlphaFoldDB" id="C0EHL6"/>
<dbReference type="InterPro" id="IPR003029">
    <property type="entry name" value="S1_domain"/>
</dbReference>
<dbReference type="EMBL" id="ACEC01000118">
    <property type="protein sequence ID" value="EEG29034.1"/>
    <property type="molecule type" value="Genomic_DNA"/>
</dbReference>
<evidence type="ECO:0000256" key="2">
    <source>
        <dbReference type="ARBA" id="ARBA00022980"/>
    </source>
</evidence>
<feature type="domain" description="S1 motif" evidence="4">
    <location>
        <begin position="124"/>
        <end position="192"/>
    </location>
</feature>
<evidence type="ECO:0000256" key="3">
    <source>
        <dbReference type="ARBA" id="ARBA00023274"/>
    </source>
</evidence>
<gene>
    <name evidence="5" type="ORF">CLOSTMETH_03361</name>
</gene>
<dbReference type="Proteomes" id="UP000003340">
    <property type="component" value="Unassembled WGS sequence"/>
</dbReference>
<protein>
    <submittedName>
        <fullName evidence="5">S1 RNA binding domain protein</fullName>
    </submittedName>
</protein>
<dbReference type="STRING" id="537013.CLOSTMETH_03361"/>
<dbReference type="PANTHER" id="PTHR10724">
    <property type="entry name" value="30S RIBOSOMAL PROTEIN S1"/>
    <property type="match status" value="1"/>
</dbReference>
<dbReference type="SMART" id="SM00316">
    <property type="entry name" value="S1"/>
    <property type="match status" value="2"/>
</dbReference>
<keyword evidence="6" id="KW-1185">Reference proteome</keyword>
<sequence length="306" mass="33695">MQYLPEGLASRHGDGTNFKNMAALKECMASQRILESRAVMCDSEHNLIVNLGYMRGIIPRCEGALGIQEGTTRDIAIISRVNKPVSFVITGFTEDAEGNPVALLSRKRAQELCRENYIASLRPGDVIKAVATHLEPFGCFVDIGCGIASLIPIDSISVSRISHPRDRFKTGQELYAVVKSIEADGRICLSHKELLGTWEQNAAGFSAGETVGGIIRSVEHYGIFVELTPNLAGLAEFKEDVYVGQSASVYIKSVLPDKMKIKLIIVDSFDAEPILDPIDYYVTDGNLHHWQYSPPDCEKVIETTFE</sequence>
<evidence type="ECO:0000313" key="6">
    <source>
        <dbReference type="Proteomes" id="UP000003340"/>
    </source>
</evidence>
<accession>C0EHL6</accession>
<dbReference type="GO" id="GO:0005840">
    <property type="term" value="C:ribosome"/>
    <property type="evidence" value="ECO:0007669"/>
    <property type="project" value="UniProtKB-KW"/>
</dbReference>
<evidence type="ECO:0000256" key="1">
    <source>
        <dbReference type="ARBA" id="ARBA00006767"/>
    </source>
</evidence>
<dbReference type="eggNOG" id="COG0539">
    <property type="taxonomic scope" value="Bacteria"/>
</dbReference>
<organism evidence="5 6">
    <name type="scientific">[Clostridium] methylpentosum DSM 5476</name>
    <dbReference type="NCBI Taxonomy" id="537013"/>
    <lineage>
        <taxon>Bacteria</taxon>
        <taxon>Bacillati</taxon>
        <taxon>Bacillota</taxon>
        <taxon>Clostridia</taxon>
        <taxon>Eubacteriales</taxon>
        <taxon>Oscillospiraceae</taxon>
        <taxon>Oscillospiraceae incertae sedis</taxon>
    </lineage>
</organism>
<dbReference type="PANTHER" id="PTHR10724:SF7">
    <property type="entry name" value="SMALL RIBOSOMAL SUBUNIT PROTEIN BS1C"/>
    <property type="match status" value="1"/>
</dbReference>
<evidence type="ECO:0000313" key="5">
    <source>
        <dbReference type="EMBL" id="EEG29034.1"/>
    </source>
</evidence>
<dbReference type="Gene3D" id="2.40.50.140">
    <property type="entry name" value="Nucleic acid-binding proteins"/>
    <property type="match status" value="2"/>
</dbReference>
<dbReference type="InterPro" id="IPR050437">
    <property type="entry name" value="Ribos_protein_bS1-like"/>
</dbReference>
<keyword evidence="2" id="KW-0689">Ribosomal protein</keyword>